<protein>
    <recommendedName>
        <fullName evidence="2">BPP domain-containing protein</fullName>
    </recommendedName>
</protein>
<dbReference type="InterPro" id="IPR011042">
    <property type="entry name" value="6-blade_b-propeller_TolB-like"/>
</dbReference>
<proteinExistence type="predicted"/>
<dbReference type="Gene3D" id="2.120.10.30">
    <property type="entry name" value="TolB, C-terminal domain"/>
    <property type="match status" value="1"/>
</dbReference>
<dbReference type="EMBL" id="BLAE01000003">
    <property type="protein sequence ID" value="GES06684.1"/>
    <property type="molecule type" value="Genomic_DNA"/>
</dbReference>
<evidence type="ECO:0000313" key="3">
    <source>
        <dbReference type="EMBL" id="GES06684.1"/>
    </source>
</evidence>
<dbReference type="Proteomes" id="UP000331127">
    <property type="component" value="Unassembled WGS sequence"/>
</dbReference>
<dbReference type="PROSITE" id="PS51662">
    <property type="entry name" value="BP_PHYTASE"/>
    <property type="match status" value="1"/>
</dbReference>
<gene>
    <name evidence="3" type="ORF">Amac_002790</name>
</gene>
<feature type="compositionally biased region" description="Low complexity" evidence="1">
    <location>
        <begin position="49"/>
        <end position="71"/>
    </location>
</feature>
<name>A0A5M3WCN7_9ACTN</name>
<organism evidence="3 4">
    <name type="scientific">Acrocarpospora macrocephala</name>
    <dbReference type="NCBI Taxonomy" id="150177"/>
    <lineage>
        <taxon>Bacteria</taxon>
        <taxon>Bacillati</taxon>
        <taxon>Actinomycetota</taxon>
        <taxon>Actinomycetes</taxon>
        <taxon>Streptosporangiales</taxon>
        <taxon>Streptosporangiaceae</taxon>
        <taxon>Acrocarpospora</taxon>
    </lineage>
</organism>
<dbReference type="Pfam" id="PF02333">
    <property type="entry name" value="Phytase"/>
    <property type="match status" value="2"/>
</dbReference>
<evidence type="ECO:0000256" key="1">
    <source>
        <dbReference type="SAM" id="MobiDB-lite"/>
    </source>
</evidence>
<feature type="domain" description="BPP" evidence="2">
    <location>
        <begin position="51"/>
        <end position="415"/>
    </location>
</feature>
<sequence length="423" mass="44047">MTAVRRLPIAGAVVAAVALVVVVSTNANLTGAELLGDPELDIVVAPTPEQPTAAPSAQPTPAAPAETQPQTRGQVYVRPAGLAKVTGGVAAGVGIWRHPTDRRKSVVVGAAEDGGIAAYNLAGRRLLRLQGPGVRLTGVDVFYRFRFDPEWTNDIAVVTDGATGRLRALAFRPVAASFGNPLIEEVTAPDMPVIFPDGFPRDVRVWQDATGVYAVVAQDGAARLALVRLVPAAGRKVAYEVVRTLDLPTDLVTHDLTPWTPCGPAPIVGLAADTSTLYVAQRGVGIWQLTPDLTGQPSLVDVVSGFGALPAADGTCGPGEGSDRLEDVGALSLYRAPGSPGYLIAATPGNGRFTVYNRQPVQYMGRFRIGSVPATGSLAVTNLALGSPYGKGLLVARTGGNAFALVKWDDVARRMGLLVDTRG</sequence>
<dbReference type="SUPFAM" id="SSF50956">
    <property type="entry name" value="Thermostable phytase (3-phytase)"/>
    <property type="match status" value="1"/>
</dbReference>
<reference evidence="3 4" key="1">
    <citation type="submission" date="2019-10" db="EMBL/GenBank/DDBJ databases">
        <title>Whole genome shotgun sequence of Acrocarpospora macrocephala NBRC 16266.</title>
        <authorList>
            <person name="Ichikawa N."/>
            <person name="Kimura A."/>
            <person name="Kitahashi Y."/>
            <person name="Komaki H."/>
            <person name="Oguchi A."/>
        </authorList>
    </citation>
    <scope>NUCLEOTIDE SEQUENCE [LARGE SCALE GENOMIC DNA]</scope>
    <source>
        <strain evidence="3 4">NBRC 16266</strain>
    </source>
</reference>
<accession>A0A5M3WCN7</accession>
<dbReference type="AlphaFoldDB" id="A0A5M3WCN7"/>
<feature type="region of interest" description="Disordered" evidence="1">
    <location>
        <begin position="49"/>
        <end position="72"/>
    </location>
</feature>
<evidence type="ECO:0000313" key="4">
    <source>
        <dbReference type="Proteomes" id="UP000331127"/>
    </source>
</evidence>
<keyword evidence="4" id="KW-1185">Reference proteome</keyword>
<evidence type="ECO:0000259" key="2">
    <source>
        <dbReference type="PROSITE" id="PS51662"/>
    </source>
</evidence>
<dbReference type="InterPro" id="IPR003431">
    <property type="entry name" value="B-propeller_Phytase"/>
</dbReference>
<dbReference type="GO" id="GO:0016158">
    <property type="term" value="F:inositol hexakisphosphate 3-phosphatase activity"/>
    <property type="evidence" value="ECO:0007669"/>
    <property type="project" value="InterPro"/>
</dbReference>
<comment type="caution">
    <text evidence="3">The sequence shown here is derived from an EMBL/GenBank/DDBJ whole genome shotgun (WGS) entry which is preliminary data.</text>
</comment>